<dbReference type="InterPro" id="IPR050958">
    <property type="entry name" value="Cell_Adh-Cytoskel_Orgn"/>
</dbReference>
<evidence type="ECO:0000256" key="1">
    <source>
        <dbReference type="ARBA" id="ARBA00022729"/>
    </source>
</evidence>
<keyword evidence="3" id="KW-0393">Immunoglobulin domain</keyword>
<evidence type="ECO:0000256" key="2">
    <source>
        <dbReference type="ARBA" id="ARBA00023157"/>
    </source>
</evidence>
<feature type="domain" description="Fibronectin type-III" evidence="7">
    <location>
        <begin position="515"/>
        <end position="616"/>
    </location>
</feature>
<protein>
    <submittedName>
        <fullName evidence="8">Uncharacterized protein</fullName>
    </submittedName>
</protein>
<dbReference type="GO" id="GO:0007156">
    <property type="term" value="P:homophilic cell adhesion via plasma membrane adhesion molecules"/>
    <property type="evidence" value="ECO:0007669"/>
    <property type="project" value="TreeGrafter"/>
</dbReference>
<keyword evidence="9" id="KW-1185">Reference proteome</keyword>
<feature type="region of interest" description="Disordered" evidence="4">
    <location>
        <begin position="843"/>
        <end position="873"/>
    </location>
</feature>
<feature type="transmembrane region" description="Helical" evidence="5">
    <location>
        <begin position="754"/>
        <end position="777"/>
    </location>
</feature>
<feature type="domain" description="Ig-like" evidence="6">
    <location>
        <begin position="67"/>
        <end position="185"/>
    </location>
</feature>
<dbReference type="Pfam" id="PF00041">
    <property type="entry name" value="fn3"/>
    <property type="match status" value="1"/>
</dbReference>
<dbReference type="InterPro" id="IPR003961">
    <property type="entry name" value="FN3_dom"/>
</dbReference>
<dbReference type="PANTHER" id="PTHR45080:SF8">
    <property type="entry name" value="IG-LIKE DOMAIN-CONTAINING PROTEIN"/>
    <property type="match status" value="1"/>
</dbReference>
<organism evidence="8">
    <name type="scientific">Notodromas monacha</name>
    <dbReference type="NCBI Taxonomy" id="399045"/>
    <lineage>
        <taxon>Eukaryota</taxon>
        <taxon>Metazoa</taxon>
        <taxon>Ecdysozoa</taxon>
        <taxon>Arthropoda</taxon>
        <taxon>Crustacea</taxon>
        <taxon>Oligostraca</taxon>
        <taxon>Ostracoda</taxon>
        <taxon>Podocopa</taxon>
        <taxon>Podocopida</taxon>
        <taxon>Cypridocopina</taxon>
        <taxon>Cypridoidea</taxon>
        <taxon>Cyprididae</taxon>
        <taxon>Notodromas</taxon>
    </lineage>
</organism>
<dbReference type="PROSITE" id="PS50835">
    <property type="entry name" value="IG_LIKE"/>
    <property type="match status" value="3"/>
</dbReference>
<keyword evidence="5" id="KW-0812">Transmembrane</keyword>
<evidence type="ECO:0000256" key="4">
    <source>
        <dbReference type="SAM" id="MobiDB-lite"/>
    </source>
</evidence>
<dbReference type="SMART" id="SM00409">
    <property type="entry name" value="IG"/>
    <property type="match status" value="3"/>
</dbReference>
<feature type="compositionally biased region" description="Polar residues" evidence="4">
    <location>
        <begin position="965"/>
        <end position="978"/>
    </location>
</feature>
<dbReference type="CDD" id="cd00063">
    <property type="entry name" value="FN3"/>
    <property type="match status" value="1"/>
</dbReference>
<keyword evidence="5" id="KW-1133">Transmembrane helix</keyword>
<dbReference type="InterPro" id="IPR036179">
    <property type="entry name" value="Ig-like_dom_sf"/>
</dbReference>
<keyword evidence="1" id="KW-0732">Signal</keyword>
<accession>A0A7R9BGT9</accession>
<proteinExistence type="predicted"/>
<dbReference type="Pfam" id="PF13927">
    <property type="entry name" value="Ig_3"/>
    <property type="match status" value="1"/>
</dbReference>
<dbReference type="InterPro" id="IPR007110">
    <property type="entry name" value="Ig-like_dom"/>
</dbReference>
<evidence type="ECO:0000313" key="8">
    <source>
        <dbReference type="EMBL" id="CAD7275059.1"/>
    </source>
</evidence>
<evidence type="ECO:0000259" key="6">
    <source>
        <dbReference type="PROSITE" id="PS50835"/>
    </source>
</evidence>
<dbReference type="Gene3D" id="2.60.40.10">
    <property type="entry name" value="Immunoglobulins"/>
    <property type="match status" value="5"/>
</dbReference>
<dbReference type="EMBL" id="CAJPEX010000348">
    <property type="protein sequence ID" value="CAG0915211.1"/>
    <property type="molecule type" value="Genomic_DNA"/>
</dbReference>
<feature type="domain" description="Ig-like" evidence="6">
    <location>
        <begin position="407"/>
        <end position="506"/>
    </location>
</feature>
<dbReference type="OrthoDB" id="5857426at2759"/>
<dbReference type="PANTHER" id="PTHR45080">
    <property type="entry name" value="CONTACTIN 5"/>
    <property type="match status" value="1"/>
</dbReference>
<gene>
    <name evidence="8" type="ORF">NMOB1V02_LOCUS2864</name>
</gene>
<dbReference type="Proteomes" id="UP000678499">
    <property type="component" value="Unassembled WGS sequence"/>
</dbReference>
<feature type="compositionally biased region" description="Low complexity" evidence="4">
    <location>
        <begin position="849"/>
        <end position="865"/>
    </location>
</feature>
<keyword evidence="2" id="KW-1015">Disulfide bond</keyword>
<dbReference type="SUPFAM" id="SSF48726">
    <property type="entry name" value="Immunoglobulin"/>
    <property type="match status" value="4"/>
</dbReference>
<dbReference type="InterPro" id="IPR003598">
    <property type="entry name" value="Ig_sub2"/>
</dbReference>
<feature type="domain" description="Ig-like" evidence="6">
    <location>
        <begin position="202"/>
        <end position="329"/>
    </location>
</feature>
<dbReference type="GO" id="GO:0005886">
    <property type="term" value="C:plasma membrane"/>
    <property type="evidence" value="ECO:0007669"/>
    <property type="project" value="TreeGrafter"/>
</dbReference>
<dbReference type="InterPro" id="IPR036116">
    <property type="entry name" value="FN3_sf"/>
</dbReference>
<dbReference type="SMART" id="SM00408">
    <property type="entry name" value="IGc2"/>
    <property type="match status" value="3"/>
</dbReference>
<dbReference type="SMART" id="SM00060">
    <property type="entry name" value="FN3"/>
    <property type="match status" value="1"/>
</dbReference>
<dbReference type="SUPFAM" id="SSF49265">
    <property type="entry name" value="Fibronectin type III"/>
    <property type="match status" value="1"/>
</dbReference>
<evidence type="ECO:0000256" key="3">
    <source>
        <dbReference type="ARBA" id="ARBA00023319"/>
    </source>
</evidence>
<dbReference type="InterPro" id="IPR003599">
    <property type="entry name" value="Ig_sub"/>
</dbReference>
<reference evidence="8" key="1">
    <citation type="submission" date="2020-11" db="EMBL/GenBank/DDBJ databases">
        <authorList>
            <person name="Tran Van P."/>
        </authorList>
    </citation>
    <scope>NUCLEOTIDE SEQUENCE</scope>
</reference>
<name>A0A7R9BGT9_9CRUS</name>
<dbReference type="AlphaFoldDB" id="A0A7R9BGT9"/>
<evidence type="ECO:0000256" key="5">
    <source>
        <dbReference type="SAM" id="Phobius"/>
    </source>
</evidence>
<dbReference type="EMBL" id="OA882385">
    <property type="protein sequence ID" value="CAD7275059.1"/>
    <property type="molecule type" value="Genomic_DNA"/>
</dbReference>
<keyword evidence="5" id="KW-0472">Membrane</keyword>
<dbReference type="CDD" id="cd00096">
    <property type="entry name" value="Ig"/>
    <property type="match status" value="1"/>
</dbReference>
<dbReference type="PROSITE" id="PS50853">
    <property type="entry name" value="FN3"/>
    <property type="match status" value="1"/>
</dbReference>
<dbReference type="InterPro" id="IPR013783">
    <property type="entry name" value="Ig-like_fold"/>
</dbReference>
<sequence length="1004" mass="108215">MTPDLRETQVGDTGFRQQGRRLALEGVDARHGGTYFCRAAVAMDVGGPVLVIREGNASIEVVVQHAPGQAKISLSSQFAVAGQPVTLTCHSDPPGWPTPVFEWWRVPAPSAESEPAQKPSVLASLGEMHGTNSEEDDDIDNGNLPSTAEVLSVRENLTLPAVSEQDEAVYKCRPHNRVGSGKTASFFLKVAHPPVIARELHPTAVVVQHAPGQAKISLSSQFAVAGQPVTLTCHSDPPGWPTPVFEWWRVPAPSAESEPAQKPSVLASLGEMHGTNSEEDDDIDNGNLPSTAEVLSVRENLTLPAVSEQDEAVYKCRPHNRVGSGKTASFFLKVAHPPVIARELHPTAVGYVDSSLVRVTSHLVFQGDSRPGGNSLVPEDRGRYTCRFTNPVGQQESNMRLRMQHAPIPVKQTWKFAAPEGGTAIMWCRAWAYPPATFRWTRIRGDGAETSVRADGRRIANNASAIAGDLYQAVLRIDAVSAADFGEYACVARNDVGSSDVRQTVILGRPGRPDAPLAPIATEAGVDWISVAWDPNFDGGMEDVEYVVRARPTATSAATSSDATRALFHCKTANPCNLTNLMPRTTYLVQVKAVNMMGESEFSDASRLATGLTAADVPHPEDVVFATARRTLTFRFDPRHVMDAAASASSSSSFSAVIDVKEADDEGVDGTDDLSWRQLARRVPLLTNAASVVDIKVDDYDSLDDQNPETERIWEGVRVRVCAGVDVCSPAVEAELVDVLPGHLLLAKAFPIKYLVAIVACCVVFLCGVLVIACCCCRKANNKGMGKGFQVDSPHVRPNLIAQQTPPPPYYTTNGDAGKPTITIDEHPTKANDVYGQGHQVQYGEHHQQSYSNSNNGGSVNSQDSLWRPTSSEERVAAGLAQVNGGAYAYGTSVVVNGTNGQHHTGFVGNEDYAHYPIAGDYGHDPYGVTAQHHHHHPHHQTHLHRENPYGNMSLGSVGLPELSNAGSDQYSRSQQPSLLGFNESMDSEGPASRGRRVIHEVIV</sequence>
<evidence type="ECO:0000313" key="9">
    <source>
        <dbReference type="Proteomes" id="UP000678499"/>
    </source>
</evidence>
<evidence type="ECO:0000259" key="7">
    <source>
        <dbReference type="PROSITE" id="PS50853"/>
    </source>
</evidence>
<feature type="region of interest" description="Disordered" evidence="4">
    <location>
        <begin position="957"/>
        <end position="999"/>
    </location>
</feature>